<dbReference type="Proteomes" id="UP000310066">
    <property type="component" value="Unassembled WGS sequence"/>
</dbReference>
<keyword evidence="2" id="KW-1133">Transmembrane helix</keyword>
<feature type="region of interest" description="Disordered" evidence="1">
    <location>
        <begin position="290"/>
        <end position="352"/>
    </location>
</feature>
<evidence type="ECO:0000313" key="4">
    <source>
        <dbReference type="EMBL" id="TKA47678.1"/>
    </source>
</evidence>
<proteinExistence type="predicted"/>
<dbReference type="AlphaFoldDB" id="A0A4U0VF91"/>
<feature type="transmembrane region" description="Helical" evidence="2">
    <location>
        <begin position="96"/>
        <end position="115"/>
    </location>
</feature>
<evidence type="ECO:0000259" key="3">
    <source>
        <dbReference type="Pfam" id="PF20684"/>
    </source>
</evidence>
<accession>A0A4U0VF91</accession>
<dbReference type="OrthoDB" id="3918601at2759"/>
<feature type="compositionally biased region" description="Polar residues" evidence="1">
    <location>
        <begin position="290"/>
        <end position="308"/>
    </location>
</feature>
<dbReference type="InterPro" id="IPR049326">
    <property type="entry name" value="Rhodopsin_dom_fungi"/>
</dbReference>
<feature type="transmembrane region" description="Helical" evidence="2">
    <location>
        <begin position="122"/>
        <end position="146"/>
    </location>
</feature>
<dbReference type="STRING" id="329885.A0A4U0VF91"/>
<organism evidence="4 5">
    <name type="scientific">Friedmanniomyces endolithicus</name>
    <dbReference type="NCBI Taxonomy" id="329885"/>
    <lineage>
        <taxon>Eukaryota</taxon>
        <taxon>Fungi</taxon>
        <taxon>Dikarya</taxon>
        <taxon>Ascomycota</taxon>
        <taxon>Pezizomycotina</taxon>
        <taxon>Dothideomycetes</taxon>
        <taxon>Dothideomycetidae</taxon>
        <taxon>Mycosphaerellales</taxon>
        <taxon>Teratosphaeriaceae</taxon>
        <taxon>Friedmanniomyces</taxon>
    </lineage>
</organism>
<feature type="transmembrane region" description="Helical" evidence="2">
    <location>
        <begin position="34"/>
        <end position="57"/>
    </location>
</feature>
<reference evidence="4 5" key="1">
    <citation type="submission" date="2017-03" db="EMBL/GenBank/DDBJ databases">
        <title>Genomes of endolithic fungi from Antarctica.</title>
        <authorList>
            <person name="Coleine C."/>
            <person name="Masonjones S."/>
            <person name="Stajich J.E."/>
        </authorList>
    </citation>
    <scope>NUCLEOTIDE SEQUENCE [LARGE SCALE GENOMIC DNA]</scope>
    <source>
        <strain evidence="4 5">CCFEE 5311</strain>
    </source>
</reference>
<gene>
    <name evidence="4" type="ORF">B0A54_02052</name>
</gene>
<dbReference type="PANTHER" id="PTHR38794:SF3">
    <property type="entry name" value="INTEGRAL MEMBRANE PROTEIN"/>
    <property type="match status" value="1"/>
</dbReference>
<comment type="caution">
    <text evidence="4">The sequence shown here is derived from an EMBL/GenBank/DDBJ whole genome shotgun (WGS) entry which is preliminary data.</text>
</comment>
<evidence type="ECO:0000256" key="2">
    <source>
        <dbReference type="SAM" id="Phobius"/>
    </source>
</evidence>
<dbReference type="PANTHER" id="PTHR38794">
    <property type="entry name" value="INTEGRAL MEMBRANE PROTEIN"/>
    <property type="match status" value="1"/>
</dbReference>
<sequence>MADNGTGQTGPRVNIHEPLSPPFYQASPANQGPYALLTAVILIIITGLTLMIKFRTVAATFRRPRRDDIALAAALVFALGYTIALCQASYYVSNILLYLSLASAKASATMLIIAIKPSRRMLVSFYSVLAIVGIWAIAAVLAVALQCKPTRWVMGPSTSDTCIDQYGAQVGIRLVDIATDAALALLPAVMVSSIQMSFHKRLVVAFMFGLRLVQVTPVLTAISLVKLGNFYNATLEDRPFEAVVPSIWTSLALNVSIITACLPSIKRFLTDWAVGVANAGIAETYELQNSSRSYGNGQPPTVRSYTSPHSRRRSEDRSQAVYDGGATHEYRTRRRGDDHSRVENDAESERGLTDGILQTIDYRVEFEEAQHRRECSEGSKR</sequence>
<name>A0A4U0VF91_9PEZI</name>
<evidence type="ECO:0000256" key="1">
    <source>
        <dbReference type="SAM" id="MobiDB-lite"/>
    </source>
</evidence>
<protein>
    <recommendedName>
        <fullName evidence="3">Rhodopsin domain-containing protein</fullName>
    </recommendedName>
</protein>
<dbReference type="EMBL" id="NAJP01000005">
    <property type="protein sequence ID" value="TKA47678.1"/>
    <property type="molecule type" value="Genomic_DNA"/>
</dbReference>
<feature type="compositionally biased region" description="Basic and acidic residues" evidence="1">
    <location>
        <begin position="326"/>
        <end position="352"/>
    </location>
</feature>
<dbReference type="Pfam" id="PF20684">
    <property type="entry name" value="Fung_rhodopsin"/>
    <property type="match status" value="1"/>
</dbReference>
<keyword evidence="2" id="KW-0812">Transmembrane</keyword>
<evidence type="ECO:0000313" key="5">
    <source>
        <dbReference type="Proteomes" id="UP000310066"/>
    </source>
</evidence>
<keyword evidence="2" id="KW-0472">Membrane</keyword>
<feature type="transmembrane region" description="Helical" evidence="2">
    <location>
        <begin position="69"/>
        <end position="90"/>
    </location>
</feature>
<feature type="domain" description="Rhodopsin" evidence="3">
    <location>
        <begin position="89"/>
        <end position="269"/>
    </location>
</feature>